<keyword evidence="2" id="KW-0645">Protease</keyword>
<dbReference type="RefSeq" id="WP_348709805.1">
    <property type="nucleotide sequence ID" value="NZ_CAXIXY010000003.1"/>
</dbReference>
<dbReference type="Pfam" id="PF01435">
    <property type="entry name" value="Peptidase_M48"/>
    <property type="match status" value="1"/>
</dbReference>
<sequence>MEKISLKIAILLCVISLNLNAQVFIPKNKEQILQKIEQNYDSQVDLLEGKYRSKIKKEYKKRRELIRETFLDSTFVFDNTYKNFVSSIIKEVKAKNPSLDQREDLVFINRHLDPNAACFGNHTFMFNLGLFHFLESEDEFAFIVCHELAHQYLDHVNGSVRKRVEKLNSKEYRRKIRDARLTIYGRNKAGMKLLKELSYGFLKKSRSKEYEADSLGLVFFKKTKYNTAAASKSLGRLKRFDDGIFNTKIKVDSILNFDGFKFRKYWLEEEETMFDIEEKADDLQWWDKDSIKTHPDIENRVKKLESKITQKEVKQTVSFEEIKAYATKDQINSLIYFNQLDLVFYLLLEKIQKGDSSDFIITKLAETLQKIYTTKVDHIFGKRIPQSSPFAKEKNLNKIRTLLHNLEIRDVRKIGYHFCKKYSNTITSEEFAKINNFFTKLNQ</sequence>
<comment type="caution">
    <text evidence="8">The sequence shown here is derived from an EMBL/GenBank/DDBJ whole genome shotgun (WGS) entry which is preliminary data.</text>
</comment>
<accession>A0ABM9NRC2</accession>
<dbReference type="PANTHER" id="PTHR22726:SF1">
    <property type="entry name" value="METALLOENDOPEPTIDASE OMA1, MITOCHONDRIAL"/>
    <property type="match status" value="1"/>
</dbReference>
<dbReference type="PANTHER" id="PTHR22726">
    <property type="entry name" value="METALLOENDOPEPTIDASE OMA1"/>
    <property type="match status" value="1"/>
</dbReference>
<name>A0ABM9NRC2_9FLAO</name>
<evidence type="ECO:0000256" key="6">
    <source>
        <dbReference type="ARBA" id="ARBA00023049"/>
    </source>
</evidence>
<dbReference type="Proteomes" id="UP001497416">
    <property type="component" value="Unassembled WGS sequence"/>
</dbReference>
<evidence type="ECO:0000256" key="2">
    <source>
        <dbReference type="ARBA" id="ARBA00022670"/>
    </source>
</evidence>
<evidence type="ECO:0000313" key="9">
    <source>
        <dbReference type="Proteomes" id="UP001497416"/>
    </source>
</evidence>
<comment type="cofactor">
    <cofactor evidence="1">
        <name>Zn(2+)</name>
        <dbReference type="ChEBI" id="CHEBI:29105"/>
    </cofactor>
</comment>
<keyword evidence="6" id="KW-0482">Metalloprotease</keyword>
<evidence type="ECO:0000256" key="1">
    <source>
        <dbReference type="ARBA" id="ARBA00001947"/>
    </source>
</evidence>
<organism evidence="8 9">
    <name type="scientific">Tenacibaculum platacis</name>
    <dbReference type="NCBI Taxonomy" id="3137852"/>
    <lineage>
        <taxon>Bacteria</taxon>
        <taxon>Pseudomonadati</taxon>
        <taxon>Bacteroidota</taxon>
        <taxon>Flavobacteriia</taxon>
        <taxon>Flavobacteriales</taxon>
        <taxon>Flavobacteriaceae</taxon>
        <taxon>Tenacibaculum</taxon>
    </lineage>
</organism>
<evidence type="ECO:0000256" key="5">
    <source>
        <dbReference type="ARBA" id="ARBA00022833"/>
    </source>
</evidence>
<dbReference type="EMBL" id="CAXIXY010000003">
    <property type="protein sequence ID" value="CAL2075992.1"/>
    <property type="molecule type" value="Genomic_DNA"/>
</dbReference>
<feature type="domain" description="Peptidase M48" evidence="7">
    <location>
        <begin position="88"/>
        <end position="306"/>
    </location>
</feature>
<evidence type="ECO:0000256" key="3">
    <source>
        <dbReference type="ARBA" id="ARBA00022723"/>
    </source>
</evidence>
<keyword evidence="9" id="KW-1185">Reference proteome</keyword>
<keyword evidence="5" id="KW-0862">Zinc</keyword>
<reference evidence="8 9" key="1">
    <citation type="submission" date="2024-05" db="EMBL/GenBank/DDBJ databases">
        <authorList>
            <person name="Duchaud E."/>
        </authorList>
    </citation>
    <scope>NUCLEOTIDE SEQUENCE [LARGE SCALE GENOMIC DNA]</scope>
    <source>
        <strain evidence="8">Ena-SAMPLE-TAB-13-05-2024-13:56:06:370-140302</strain>
    </source>
</reference>
<evidence type="ECO:0000256" key="4">
    <source>
        <dbReference type="ARBA" id="ARBA00022801"/>
    </source>
</evidence>
<dbReference type="InterPro" id="IPR001915">
    <property type="entry name" value="Peptidase_M48"/>
</dbReference>
<gene>
    <name evidence="8" type="ORF">T190607A01A_10285</name>
</gene>
<proteinExistence type="predicted"/>
<keyword evidence="4" id="KW-0378">Hydrolase</keyword>
<evidence type="ECO:0000313" key="8">
    <source>
        <dbReference type="EMBL" id="CAL2075992.1"/>
    </source>
</evidence>
<evidence type="ECO:0000259" key="7">
    <source>
        <dbReference type="Pfam" id="PF01435"/>
    </source>
</evidence>
<protein>
    <submittedName>
        <fullName evidence="8">Peptidase M48-like protein</fullName>
    </submittedName>
</protein>
<keyword evidence="3" id="KW-0479">Metal-binding</keyword>
<dbReference type="InterPro" id="IPR051156">
    <property type="entry name" value="Mito/Outer_Membr_Metalloprot"/>
</dbReference>